<evidence type="ECO:0000313" key="3">
    <source>
        <dbReference type="EMBL" id="CAD9023597.1"/>
    </source>
</evidence>
<protein>
    <recommendedName>
        <fullName evidence="2">PDZ domain-containing protein</fullName>
    </recommendedName>
</protein>
<dbReference type="SUPFAM" id="SSF50156">
    <property type="entry name" value="PDZ domain-like"/>
    <property type="match status" value="1"/>
</dbReference>
<feature type="compositionally biased region" description="Pro residues" evidence="1">
    <location>
        <begin position="32"/>
        <end position="44"/>
    </location>
</feature>
<feature type="region of interest" description="Disordered" evidence="1">
    <location>
        <begin position="1"/>
        <end position="71"/>
    </location>
</feature>
<evidence type="ECO:0000259" key="2">
    <source>
        <dbReference type="SMART" id="SM00228"/>
    </source>
</evidence>
<feature type="compositionally biased region" description="Pro residues" evidence="1">
    <location>
        <begin position="92"/>
        <end position="103"/>
    </location>
</feature>
<dbReference type="SMART" id="SM00228">
    <property type="entry name" value="PDZ"/>
    <property type="match status" value="1"/>
</dbReference>
<evidence type="ECO:0000313" key="4">
    <source>
        <dbReference type="EMBL" id="CAD9023598.1"/>
    </source>
</evidence>
<proteinExistence type="predicted"/>
<reference evidence="3" key="1">
    <citation type="submission" date="2021-01" db="EMBL/GenBank/DDBJ databases">
        <authorList>
            <person name="Corre E."/>
            <person name="Pelletier E."/>
            <person name="Niang G."/>
            <person name="Scheremetjew M."/>
            <person name="Finn R."/>
            <person name="Kale V."/>
            <person name="Holt S."/>
            <person name="Cochrane G."/>
            <person name="Meng A."/>
            <person name="Brown T."/>
            <person name="Cohen L."/>
        </authorList>
    </citation>
    <scope>NUCLEOTIDE SEQUENCE</scope>
    <source>
        <strain evidence="3">NIES-381</strain>
    </source>
</reference>
<dbReference type="Pfam" id="PF13180">
    <property type="entry name" value="PDZ_2"/>
    <property type="match status" value="1"/>
</dbReference>
<feature type="compositionally biased region" description="Polar residues" evidence="1">
    <location>
        <begin position="111"/>
        <end position="125"/>
    </location>
</feature>
<dbReference type="Gene3D" id="2.30.42.10">
    <property type="match status" value="1"/>
</dbReference>
<organism evidence="3">
    <name type="scientific">Eutreptiella gymnastica</name>
    <dbReference type="NCBI Taxonomy" id="73025"/>
    <lineage>
        <taxon>Eukaryota</taxon>
        <taxon>Discoba</taxon>
        <taxon>Euglenozoa</taxon>
        <taxon>Euglenida</taxon>
        <taxon>Spirocuta</taxon>
        <taxon>Euglenophyceae</taxon>
        <taxon>Eutreptiales</taxon>
        <taxon>Eutreptiaceae</taxon>
        <taxon>Eutreptiella</taxon>
    </lineage>
</organism>
<dbReference type="EMBL" id="HBGA01092927">
    <property type="protein sequence ID" value="CAD9023598.1"/>
    <property type="molecule type" value="Transcribed_RNA"/>
</dbReference>
<dbReference type="InterPro" id="IPR001478">
    <property type="entry name" value="PDZ"/>
</dbReference>
<evidence type="ECO:0000256" key="1">
    <source>
        <dbReference type="SAM" id="MobiDB-lite"/>
    </source>
</evidence>
<dbReference type="AlphaFoldDB" id="A0A6U8FYZ8"/>
<dbReference type="InterPro" id="IPR036034">
    <property type="entry name" value="PDZ_sf"/>
</dbReference>
<gene>
    <name evidence="3" type="ORF">EGYM00392_LOCUS34722</name>
    <name evidence="4" type="ORF">EGYM00392_LOCUS34723</name>
</gene>
<sequence length="306" mass="32738">MSAEPRSSDTVAGPPGATTRTTRVPLRYELGPPAPRDPALPPQSPVLATGDEVDPASTGGLPQPAASAAPRLGVVEAREPRVFGTRVTIPVIDPPHSPAPSAGPPTRQGRRLSQWSQYQGANPSTADSMIQTLTLPEQQSRHLLADVPKPRVFSAWNTEVPGDQAVVDAEAKLRQVRPQLGLTIRDDVVEGCLTIADIKPNGPGMDSCLQPGDVLRSIDGDRISDVDQMARTVSELQPGQCISVVVVRGGQDIYTDLTIGAQVSYEEYLLLQRVAARMGTDDDRRRAATINCTTSSIFAWPQTSEQ</sequence>
<name>A0A6U8FYZ8_9EUGL</name>
<feature type="region of interest" description="Disordered" evidence="1">
    <location>
        <begin position="89"/>
        <end position="125"/>
    </location>
</feature>
<feature type="domain" description="PDZ" evidence="2">
    <location>
        <begin position="178"/>
        <end position="250"/>
    </location>
</feature>
<dbReference type="EMBL" id="HBGA01092926">
    <property type="protein sequence ID" value="CAD9023597.1"/>
    <property type="molecule type" value="Transcribed_RNA"/>
</dbReference>
<accession>A0A6U8FYZ8</accession>